<evidence type="ECO:0000256" key="1">
    <source>
        <dbReference type="SAM" id="MobiDB-lite"/>
    </source>
</evidence>
<gene>
    <name evidence="2" type="ORF">SADUNF_Sadunf16G0245600</name>
</gene>
<proteinExistence type="predicted"/>
<dbReference type="EMBL" id="JADGMS010000016">
    <property type="protein sequence ID" value="KAF9666600.1"/>
    <property type="molecule type" value="Genomic_DNA"/>
</dbReference>
<dbReference type="Proteomes" id="UP000657918">
    <property type="component" value="Chromosome 16"/>
</dbReference>
<keyword evidence="3" id="KW-1185">Reference proteome</keyword>
<dbReference type="AlphaFoldDB" id="A0A835JAA0"/>
<feature type="compositionally biased region" description="Low complexity" evidence="1">
    <location>
        <begin position="1"/>
        <end position="15"/>
    </location>
</feature>
<feature type="region of interest" description="Disordered" evidence="1">
    <location>
        <begin position="1"/>
        <end position="28"/>
    </location>
</feature>
<reference evidence="2 3" key="1">
    <citation type="submission" date="2020-10" db="EMBL/GenBank/DDBJ databases">
        <title>Plant Genome Project.</title>
        <authorList>
            <person name="Zhang R.-G."/>
        </authorList>
    </citation>
    <scope>NUCLEOTIDE SEQUENCE [LARGE SCALE GENOMIC DNA]</scope>
    <source>
        <strain evidence="2">FAFU-HL-1</strain>
        <tissue evidence="2">Leaf</tissue>
    </source>
</reference>
<evidence type="ECO:0000313" key="2">
    <source>
        <dbReference type="EMBL" id="KAF9666600.1"/>
    </source>
</evidence>
<evidence type="ECO:0000313" key="3">
    <source>
        <dbReference type="Proteomes" id="UP000657918"/>
    </source>
</evidence>
<feature type="compositionally biased region" description="Polar residues" evidence="1">
    <location>
        <begin position="18"/>
        <end position="28"/>
    </location>
</feature>
<protein>
    <submittedName>
        <fullName evidence="2">Uncharacterized protein</fullName>
    </submittedName>
</protein>
<organism evidence="2 3">
    <name type="scientific">Salix dunnii</name>
    <dbReference type="NCBI Taxonomy" id="1413687"/>
    <lineage>
        <taxon>Eukaryota</taxon>
        <taxon>Viridiplantae</taxon>
        <taxon>Streptophyta</taxon>
        <taxon>Embryophyta</taxon>
        <taxon>Tracheophyta</taxon>
        <taxon>Spermatophyta</taxon>
        <taxon>Magnoliopsida</taxon>
        <taxon>eudicotyledons</taxon>
        <taxon>Gunneridae</taxon>
        <taxon>Pentapetalae</taxon>
        <taxon>rosids</taxon>
        <taxon>fabids</taxon>
        <taxon>Malpighiales</taxon>
        <taxon>Salicaceae</taxon>
        <taxon>Saliceae</taxon>
        <taxon>Salix</taxon>
    </lineage>
</organism>
<name>A0A835JAA0_9ROSI</name>
<comment type="caution">
    <text evidence="2">The sequence shown here is derived from an EMBL/GenBank/DDBJ whole genome shotgun (WGS) entry which is preliminary data.</text>
</comment>
<sequence>MVGRGKALGSGAAKKATSRSSKTDFSSQQRLCVAKFKPAGLEPLEKSRSVPFSDIFSRASFTLASNGDPRGNAW</sequence>
<accession>A0A835JAA0</accession>